<reference evidence="2 3" key="1">
    <citation type="submission" date="2023-03" db="EMBL/GenBank/DDBJ databases">
        <title>Bacillus Genome Sequencing.</title>
        <authorList>
            <person name="Dunlap C."/>
        </authorList>
    </citation>
    <scope>NUCLEOTIDE SEQUENCE [LARGE SCALE GENOMIC DNA]</scope>
    <source>
        <strain evidence="2 3">NRS-1351</strain>
    </source>
</reference>
<dbReference type="EMBL" id="JAROBY010000045">
    <property type="protein sequence ID" value="MEB4797221.1"/>
    <property type="molecule type" value="Genomic_DNA"/>
</dbReference>
<protein>
    <recommendedName>
        <fullName evidence="1">HEPN AbiJ-N-terminal domain-containing protein</fullName>
    </recommendedName>
</protein>
<organism evidence="2 3">
    <name type="scientific">Paenibacillus chondroitinus</name>
    <dbReference type="NCBI Taxonomy" id="59842"/>
    <lineage>
        <taxon>Bacteria</taxon>
        <taxon>Bacillati</taxon>
        <taxon>Bacillota</taxon>
        <taxon>Bacilli</taxon>
        <taxon>Bacillales</taxon>
        <taxon>Paenibacillaceae</taxon>
        <taxon>Paenibacillus</taxon>
    </lineage>
</organism>
<evidence type="ECO:0000259" key="1">
    <source>
        <dbReference type="Pfam" id="PF18863"/>
    </source>
</evidence>
<proteinExistence type="predicted"/>
<accession>A0ABU6DI50</accession>
<name>A0ABU6DI50_9BACL</name>
<feature type="domain" description="HEPN AbiJ-N-terminal" evidence="1">
    <location>
        <begin position="4"/>
        <end position="159"/>
    </location>
</feature>
<dbReference type="InterPro" id="IPR049503">
    <property type="entry name" value="AbiJ_NTD4"/>
</dbReference>
<keyword evidence="3" id="KW-1185">Reference proteome</keyword>
<evidence type="ECO:0000313" key="2">
    <source>
        <dbReference type="EMBL" id="MEB4797221.1"/>
    </source>
</evidence>
<dbReference type="RefSeq" id="WP_127449902.1">
    <property type="nucleotide sequence ID" value="NZ_JAROBY010000045.1"/>
</dbReference>
<sequence>MAHEYFSDRELGKKELKSEEITVSVYNGIVGVYKRFQKNFSNDFPDTCPDNGMVCGTDVQLLNAAIKAQIPKMEMPVNVKWDEEEDVDKYALLDFVEFCYSKISDINESDYHSYFKHYHIFFPDTENEKEKFRAEVNQIFARNGIVFYLDSDSMVKRHLPTQLDTVLQNLNVKSKDDRLNELVNLAIENIRKPKEIDRQFALEKLWDAFERVKTFYDPNNKKASVQTLVLNIAAGTAEFDDLLDTEFRHLTDIGNKYQIRHFETNKIQIGSMKQVDYLFYRMIALIDLCMDKVNNEK</sequence>
<dbReference type="Pfam" id="PF18863">
    <property type="entry name" value="AbiJ_NTD4"/>
    <property type="match status" value="1"/>
</dbReference>
<dbReference type="Proteomes" id="UP001355653">
    <property type="component" value="Unassembled WGS sequence"/>
</dbReference>
<comment type="caution">
    <text evidence="2">The sequence shown here is derived from an EMBL/GenBank/DDBJ whole genome shotgun (WGS) entry which is preliminary data.</text>
</comment>
<evidence type="ECO:0000313" key="3">
    <source>
        <dbReference type="Proteomes" id="UP001355653"/>
    </source>
</evidence>
<gene>
    <name evidence="2" type="ORF">P5G65_25270</name>
</gene>